<dbReference type="EMBL" id="JACHMH010000001">
    <property type="protein sequence ID" value="MBB4679207.1"/>
    <property type="molecule type" value="Genomic_DNA"/>
</dbReference>
<accession>A0A7W7FVE3</accession>
<evidence type="ECO:0000313" key="1">
    <source>
        <dbReference type="EMBL" id="MBB4679207.1"/>
    </source>
</evidence>
<comment type="caution">
    <text evidence="1">The sequence shown here is derived from an EMBL/GenBank/DDBJ whole genome shotgun (WGS) entry which is preliminary data.</text>
</comment>
<gene>
    <name evidence="1" type="ORF">HNR67_005325</name>
</gene>
<dbReference type="AlphaFoldDB" id="A0A7W7FVE3"/>
<proteinExistence type="predicted"/>
<protein>
    <submittedName>
        <fullName evidence="1">Uncharacterized protein</fullName>
    </submittedName>
</protein>
<name>A0A7W7FVE3_9PSEU</name>
<sequence length="99" mass="11542">MEDWEKWKKWQNYWWRIMILEDRGHGGWRLFGDEPTSQVPNSSLAIQSLEKCVAILLEDAAAEFADLDGEVRVDCFTVPDPAPDAVPVYSAQMRIYDHW</sequence>
<organism evidence="1 2">
    <name type="scientific">Crossiella cryophila</name>
    <dbReference type="NCBI Taxonomy" id="43355"/>
    <lineage>
        <taxon>Bacteria</taxon>
        <taxon>Bacillati</taxon>
        <taxon>Actinomycetota</taxon>
        <taxon>Actinomycetes</taxon>
        <taxon>Pseudonocardiales</taxon>
        <taxon>Pseudonocardiaceae</taxon>
        <taxon>Crossiella</taxon>
    </lineage>
</organism>
<evidence type="ECO:0000313" key="2">
    <source>
        <dbReference type="Proteomes" id="UP000533598"/>
    </source>
</evidence>
<dbReference type="Proteomes" id="UP000533598">
    <property type="component" value="Unassembled WGS sequence"/>
</dbReference>
<reference evidence="1 2" key="1">
    <citation type="submission" date="2020-08" db="EMBL/GenBank/DDBJ databases">
        <title>Sequencing the genomes of 1000 actinobacteria strains.</title>
        <authorList>
            <person name="Klenk H.-P."/>
        </authorList>
    </citation>
    <scope>NUCLEOTIDE SEQUENCE [LARGE SCALE GENOMIC DNA]</scope>
    <source>
        <strain evidence="1 2">DSM 44230</strain>
    </source>
</reference>
<dbReference type="RefSeq" id="WP_185004981.1">
    <property type="nucleotide sequence ID" value="NZ_BAAAUI010000025.1"/>
</dbReference>
<keyword evidence="2" id="KW-1185">Reference proteome</keyword>